<dbReference type="EMBL" id="AP012292">
    <property type="protein sequence ID" value="BAL83506.1"/>
    <property type="molecule type" value="Genomic_DNA"/>
</dbReference>
<evidence type="ECO:0000313" key="1">
    <source>
        <dbReference type="EMBL" id="BAL83506.1"/>
    </source>
</evidence>
<gene>
    <name evidence="1" type="ordered locus">SELR_17980</name>
</gene>
<dbReference type="AlphaFoldDB" id="I0GRW9"/>
<sequence>MYAIMAKDNLQRAIGYWNKVLPNGNYDYDDMIGVLQEHKENFGIDLSDADIAEIVNVEGIEAINLYAENVTIERVPWEDLK</sequence>
<name>I0GRW9_SELRL</name>
<organism evidence="1 2">
    <name type="scientific">Selenomonas ruminantium subsp. lactilytica (strain NBRC 103574 / TAM6421)</name>
    <dbReference type="NCBI Taxonomy" id="927704"/>
    <lineage>
        <taxon>Bacteria</taxon>
        <taxon>Bacillati</taxon>
        <taxon>Bacillota</taxon>
        <taxon>Negativicutes</taxon>
        <taxon>Selenomonadales</taxon>
        <taxon>Selenomonadaceae</taxon>
        <taxon>Selenomonas</taxon>
    </lineage>
</organism>
<proteinExistence type="predicted"/>
<reference evidence="1 2" key="1">
    <citation type="submission" date="2011-10" db="EMBL/GenBank/DDBJ databases">
        <title>Whole genome sequence of Selenomonas ruminantium subsp. lactilytica TAM6421.</title>
        <authorList>
            <person name="Oguchi A."/>
            <person name="Ankai A."/>
            <person name="Kaneko J."/>
            <person name="Yamada-Narita S."/>
            <person name="Fukui S."/>
            <person name="Takahashi M."/>
            <person name="Onodera T."/>
            <person name="Kojima S."/>
            <person name="Fushimi T."/>
            <person name="Abe N."/>
            <person name="Kamio Y."/>
            <person name="Yamazaki S."/>
            <person name="Fujita N."/>
        </authorList>
    </citation>
    <scope>NUCLEOTIDE SEQUENCE [LARGE SCALE GENOMIC DNA]</scope>
    <source>
        <strain evidence="2">NBRC 103574 / TAM6421</strain>
    </source>
</reference>
<evidence type="ECO:0000313" key="2">
    <source>
        <dbReference type="Proteomes" id="UP000007887"/>
    </source>
</evidence>
<protein>
    <submittedName>
        <fullName evidence="1">Uncharacterized protein</fullName>
    </submittedName>
</protein>
<accession>I0GRW9</accession>
<dbReference type="HOGENOM" id="CLU_2571911_0_0_9"/>
<dbReference type="Proteomes" id="UP000007887">
    <property type="component" value="Chromosome"/>
</dbReference>
<dbReference type="RefSeq" id="WP_014424937.1">
    <property type="nucleotide sequence ID" value="NC_017068.1"/>
</dbReference>
<dbReference type="KEGG" id="sri:SELR_17980"/>
<dbReference type="PATRIC" id="fig|927704.6.peg.1862"/>